<dbReference type="AlphaFoldDB" id="A0A9W4DIE3"/>
<reference evidence="1" key="1">
    <citation type="submission" date="2020-10" db="EMBL/GenBank/DDBJ databases">
        <authorList>
            <person name="Muller C M."/>
        </authorList>
    </citation>
    <scope>NUCLEOTIDE SEQUENCE</scope>
    <source>
        <strain evidence="1">THUN-12</strain>
    </source>
</reference>
<name>A0A9W4DIE3_BLUGR</name>
<evidence type="ECO:0000313" key="2">
    <source>
        <dbReference type="Proteomes" id="UP000683417"/>
    </source>
</evidence>
<accession>A0A9W4DIE3</accession>
<sequence>MHPLQEQSKCQPELSSCIVFSVSCSLSAGLVPVTNKYLFIYSLVWATV</sequence>
<dbReference type="Proteomes" id="UP000683417">
    <property type="component" value="Unassembled WGS sequence"/>
</dbReference>
<protein>
    <submittedName>
        <fullName evidence="1">BgTH12-04274</fullName>
    </submittedName>
</protein>
<gene>
    <name evidence="1" type="ORF">BGTH12_LOCUS1529</name>
</gene>
<organism evidence="1 2">
    <name type="scientific">Blumeria graminis f. sp. triticale</name>
    <dbReference type="NCBI Taxonomy" id="1689686"/>
    <lineage>
        <taxon>Eukaryota</taxon>
        <taxon>Fungi</taxon>
        <taxon>Dikarya</taxon>
        <taxon>Ascomycota</taxon>
        <taxon>Pezizomycotina</taxon>
        <taxon>Leotiomycetes</taxon>
        <taxon>Erysiphales</taxon>
        <taxon>Erysiphaceae</taxon>
        <taxon>Blumeria</taxon>
    </lineage>
</organism>
<dbReference type="EMBL" id="CAJHIT010000002">
    <property type="protein sequence ID" value="CAD6500171.1"/>
    <property type="molecule type" value="Genomic_DNA"/>
</dbReference>
<comment type="caution">
    <text evidence="1">The sequence shown here is derived from an EMBL/GenBank/DDBJ whole genome shotgun (WGS) entry which is preliminary data.</text>
</comment>
<evidence type="ECO:0000313" key="1">
    <source>
        <dbReference type="EMBL" id="CAD6500171.1"/>
    </source>
</evidence>
<proteinExistence type="predicted"/>